<dbReference type="Pfam" id="PF04055">
    <property type="entry name" value="Radical_SAM"/>
    <property type="match status" value="1"/>
</dbReference>
<dbReference type="Gene3D" id="3.80.30.20">
    <property type="entry name" value="tm_1862 like domain"/>
    <property type="match status" value="1"/>
</dbReference>
<sequence>MHYDGTIWRPPYEAYSLLIQVTAGCTHHSCKFCTLYEDLPFKFRMSPLSEVKEDLAEASHYVRNVPRIFFTGANPFVLSTDKLKTLAKMVKEYYPNYKSIGCFGRITDVKNKTVEELKELRALGYDGITFGVETGDDEALAFMNKGYRREDIIEQCKKMEEAGISYNFFYLTGISGAGRGEIGAKATAEVFNQCHPQIIDASMLTIYNTSELYKEIQKGNWKEESEIEKLAELKTLIENLTVEARFATDGASNLIQVRGNLPTDQKKLVKYLERLIATADEAALREYRVNLKHL</sequence>
<evidence type="ECO:0000256" key="3">
    <source>
        <dbReference type="ARBA" id="ARBA00022723"/>
    </source>
</evidence>
<feature type="domain" description="Radical SAM core" evidence="6">
    <location>
        <begin position="9"/>
        <end position="243"/>
    </location>
</feature>
<reference evidence="7 8" key="1">
    <citation type="submission" date="2019-08" db="EMBL/GenBank/DDBJ databases">
        <title>In-depth cultivation of the pig gut microbiome towards novel bacterial diversity and tailored functional studies.</title>
        <authorList>
            <person name="Wylensek D."/>
            <person name="Hitch T.C.A."/>
            <person name="Clavel T."/>
        </authorList>
    </citation>
    <scope>NUCLEOTIDE SEQUENCE [LARGE SCALE GENOMIC DNA]</scope>
    <source>
        <strain evidence="7 8">WCA-389-WT-23B</strain>
    </source>
</reference>
<keyword evidence="2" id="KW-0949">S-adenosyl-L-methionine</keyword>
<dbReference type="PANTHER" id="PTHR43409:SF4">
    <property type="entry name" value="RADICAL SAM SUPERFAMILY PROTEIN"/>
    <property type="match status" value="1"/>
</dbReference>
<gene>
    <name evidence="7" type="ORF">FYJ45_18940</name>
</gene>
<dbReference type="Proteomes" id="UP000436047">
    <property type="component" value="Unassembled WGS sequence"/>
</dbReference>
<dbReference type="PROSITE" id="PS51918">
    <property type="entry name" value="RADICAL_SAM"/>
    <property type="match status" value="1"/>
</dbReference>
<dbReference type="InterPro" id="IPR058240">
    <property type="entry name" value="rSAM_sf"/>
</dbReference>
<evidence type="ECO:0000256" key="5">
    <source>
        <dbReference type="ARBA" id="ARBA00023014"/>
    </source>
</evidence>
<dbReference type="GO" id="GO:0046872">
    <property type="term" value="F:metal ion binding"/>
    <property type="evidence" value="ECO:0007669"/>
    <property type="project" value="UniProtKB-KW"/>
</dbReference>
<dbReference type="GO" id="GO:0051536">
    <property type="term" value="F:iron-sulfur cluster binding"/>
    <property type="evidence" value="ECO:0007669"/>
    <property type="project" value="UniProtKB-KW"/>
</dbReference>
<evidence type="ECO:0000313" key="7">
    <source>
        <dbReference type="EMBL" id="MSS90277.1"/>
    </source>
</evidence>
<dbReference type="RefSeq" id="WP_154466635.1">
    <property type="nucleotide sequence ID" value="NZ_VUMI01000035.1"/>
</dbReference>
<dbReference type="SUPFAM" id="SSF102114">
    <property type="entry name" value="Radical SAM enzymes"/>
    <property type="match status" value="1"/>
</dbReference>
<evidence type="ECO:0000256" key="4">
    <source>
        <dbReference type="ARBA" id="ARBA00023004"/>
    </source>
</evidence>
<keyword evidence="3" id="KW-0479">Metal-binding</keyword>
<evidence type="ECO:0000256" key="2">
    <source>
        <dbReference type="ARBA" id="ARBA00022691"/>
    </source>
</evidence>
<name>A0A6N7WIG4_9FIRM</name>
<comment type="cofactor">
    <cofactor evidence="1">
        <name>[4Fe-4S] cluster</name>
        <dbReference type="ChEBI" id="CHEBI:49883"/>
    </cofactor>
</comment>
<dbReference type="SFLD" id="SFLDG01095">
    <property type="entry name" value="Uncharacterised_Radical_SAM_Su"/>
    <property type="match status" value="1"/>
</dbReference>
<organism evidence="7 8">
    <name type="scientific">Eisenbergiella porci</name>
    <dbReference type="NCBI Taxonomy" id="2652274"/>
    <lineage>
        <taxon>Bacteria</taxon>
        <taxon>Bacillati</taxon>
        <taxon>Bacillota</taxon>
        <taxon>Clostridia</taxon>
        <taxon>Lachnospirales</taxon>
        <taxon>Lachnospiraceae</taxon>
        <taxon>Eisenbergiella</taxon>
    </lineage>
</organism>
<dbReference type="InterPro" id="IPR006638">
    <property type="entry name" value="Elp3/MiaA/NifB-like_rSAM"/>
</dbReference>
<dbReference type="InterPro" id="IPR051198">
    <property type="entry name" value="BchE-like"/>
</dbReference>
<evidence type="ECO:0000256" key="1">
    <source>
        <dbReference type="ARBA" id="ARBA00001966"/>
    </source>
</evidence>
<dbReference type="InterPro" id="IPR007197">
    <property type="entry name" value="rSAM"/>
</dbReference>
<keyword evidence="4" id="KW-0408">Iron</keyword>
<dbReference type="SFLD" id="SFLDG01082">
    <property type="entry name" value="B12-binding_domain_containing"/>
    <property type="match status" value="1"/>
</dbReference>
<dbReference type="SFLD" id="SFLDS00029">
    <property type="entry name" value="Radical_SAM"/>
    <property type="match status" value="1"/>
</dbReference>
<protein>
    <submittedName>
        <fullName evidence="7">Radical SAM protein</fullName>
    </submittedName>
</protein>
<dbReference type="CDD" id="cd01335">
    <property type="entry name" value="Radical_SAM"/>
    <property type="match status" value="1"/>
</dbReference>
<evidence type="ECO:0000259" key="6">
    <source>
        <dbReference type="PROSITE" id="PS51918"/>
    </source>
</evidence>
<dbReference type="AlphaFoldDB" id="A0A6N7WIG4"/>
<dbReference type="SMART" id="SM00729">
    <property type="entry name" value="Elp3"/>
    <property type="match status" value="1"/>
</dbReference>
<evidence type="ECO:0000313" key="8">
    <source>
        <dbReference type="Proteomes" id="UP000436047"/>
    </source>
</evidence>
<dbReference type="PANTHER" id="PTHR43409">
    <property type="entry name" value="ANAEROBIC MAGNESIUM-PROTOPORPHYRIN IX MONOMETHYL ESTER CYCLASE-RELATED"/>
    <property type="match status" value="1"/>
</dbReference>
<dbReference type="InterPro" id="IPR023404">
    <property type="entry name" value="rSAM_horseshoe"/>
</dbReference>
<dbReference type="EMBL" id="VUMI01000035">
    <property type="protein sequence ID" value="MSS90277.1"/>
    <property type="molecule type" value="Genomic_DNA"/>
</dbReference>
<dbReference type="GeneID" id="86055113"/>
<keyword evidence="5" id="KW-0411">Iron-sulfur</keyword>
<keyword evidence="8" id="KW-1185">Reference proteome</keyword>
<proteinExistence type="predicted"/>
<comment type="caution">
    <text evidence="7">The sequence shown here is derived from an EMBL/GenBank/DDBJ whole genome shotgun (WGS) entry which is preliminary data.</text>
</comment>
<accession>A0A6N7WIG4</accession>
<dbReference type="GO" id="GO:0003824">
    <property type="term" value="F:catalytic activity"/>
    <property type="evidence" value="ECO:0007669"/>
    <property type="project" value="InterPro"/>
</dbReference>